<organism evidence="1 2">
    <name type="scientific">Plasmodium vivax (strain Brazil I)</name>
    <dbReference type="NCBI Taxonomy" id="1033975"/>
    <lineage>
        <taxon>Eukaryota</taxon>
        <taxon>Sar</taxon>
        <taxon>Alveolata</taxon>
        <taxon>Apicomplexa</taxon>
        <taxon>Aconoidasida</taxon>
        <taxon>Haemosporida</taxon>
        <taxon>Plasmodiidae</taxon>
        <taxon>Plasmodium</taxon>
        <taxon>Plasmodium (Plasmodium)</taxon>
    </lineage>
</organism>
<dbReference type="OrthoDB" id="387366at2759"/>
<sequence length="232" mass="27095">MKVKKQNKRIWESYKKFDESVNKDKKKGVYNALCNVIRGQTEIGEENYDNFCVKLVRNLGPFADNPRNVGLISERCQILNHWVYYMTMKHNIPDHFTSQIFKKTNDIIFASNKSRMCQYYSYKEKTNKPLNIIKLFNLSIVVNEIVSILKQENHKNSCSCGNFVSECTNIYKDMYRDYCSGVNKKDPKKDDTCFRLSTFKTFYESFISTNPDLKSKLPSLTNGTMNAIIPCE</sequence>
<reference evidence="1 2" key="1">
    <citation type="submission" date="2011-08" db="EMBL/GenBank/DDBJ databases">
        <title>The Genome Sequence of Plasmodium vivax Brazil I.</title>
        <authorList>
            <consortium name="The Broad Institute Genome Sequencing Platform"/>
            <consortium name="The Broad Institute Genome Sequencing Center for Infectious Disease"/>
            <person name="Neafsey D."/>
            <person name="Carlton J."/>
            <person name="Barnwell J."/>
            <person name="Collins W."/>
            <person name="Escalante A."/>
            <person name="Mullikin J."/>
            <person name="Saul A."/>
            <person name="Guigo R."/>
            <person name="Camara F."/>
            <person name="Young S.K."/>
            <person name="Zeng Q."/>
            <person name="Gargeya S."/>
            <person name="Fitzgerald M."/>
            <person name="Haas B."/>
            <person name="Abouelleil A."/>
            <person name="Alvarado L."/>
            <person name="Arachchi H.M."/>
            <person name="Berlin A."/>
            <person name="Brown A."/>
            <person name="Chapman S.B."/>
            <person name="Chen Z."/>
            <person name="Dunbar C."/>
            <person name="Freedman E."/>
            <person name="Gearin G."/>
            <person name="Gellesch M."/>
            <person name="Goldberg J."/>
            <person name="Griggs A."/>
            <person name="Gujja S."/>
            <person name="Heiman D."/>
            <person name="Howarth C."/>
            <person name="Larson L."/>
            <person name="Lui A."/>
            <person name="MacDonald P.J.P."/>
            <person name="Montmayeur A."/>
            <person name="Murphy C."/>
            <person name="Neiman D."/>
            <person name="Pearson M."/>
            <person name="Priest M."/>
            <person name="Roberts A."/>
            <person name="Saif S."/>
            <person name="Shea T."/>
            <person name="Shenoy N."/>
            <person name="Sisk P."/>
            <person name="Stolte C."/>
            <person name="Sykes S."/>
            <person name="Wortman J."/>
            <person name="Nusbaum C."/>
            <person name="Birren B."/>
        </authorList>
    </citation>
    <scope>NUCLEOTIDE SEQUENCE [LARGE SCALE GENOMIC DNA]</scope>
    <source>
        <strain evidence="1 2">Brazil I</strain>
    </source>
</reference>
<dbReference type="Proteomes" id="UP000053327">
    <property type="component" value="Unassembled WGS sequence"/>
</dbReference>
<gene>
    <name evidence="1" type="ORF">PVBG_04761</name>
</gene>
<proteinExistence type="predicted"/>
<evidence type="ECO:0000313" key="2">
    <source>
        <dbReference type="Proteomes" id="UP000053327"/>
    </source>
</evidence>
<evidence type="ECO:0000313" key="1">
    <source>
        <dbReference type="EMBL" id="KMZ88552.1"/>
    </source>
</evidence>
<protein>
    <submittedName>
        <fullName evidence="1">Uncharacterized protein</fullName>
    </submittedName>
</protein>
<dbReference type="EMBL" id="KQ234761">
    <property type="protein sequence ID" value="KMZ88552.1"/>
    <property type="molecule type" value="Genomic_DNA"/>
</dbReference>
<name>A0A0J9T1S5_PLAV1</name>
<dbReference type="AlphaFoldDB" id="A0A0J9T1S5"/>
<accession>A0A0J9T1S5</accession>